<dbReference type="Proteomes" id="UP000199163">
    <property type="component" value="Unassembled WGS sequence"/>
</dbReference>
<protein>
    <submittedName>
        <fullName evidence="8">Uncharacterized membrane protein YphA, DoxX/SURF4 family</fullName>
    </submittedName>
</protein>
<organism evidence="8 9">
    <name type="scientific">Alteribacillus persepolensis</name>
    <dbReference type="NCBI Taxonomy" id="568899"/>
    <lineage>
        <taxon>Bacteria</taxon>
        <taxon>Bacillati</taxon>
        <taxon>Bacillota</taxon>
        <taxon>Bacilli</taxon>
        <taxon>Bacillales</taxon>
        <taxon>Bacillaceae</taxon>
        <taxon>Alteribacillus</taxon>
    </lineage>
</organism>
<evidence type="ECO:0000256" key="2">
    <source>
        <dbReference type="ARBA" id="ARBA00006679"/>
    </source>
</evidence>
<evidence type="ECO:0000256" key="4">
    <source>
        <dbReference type="ARBA" id="ARBA00022692"/>
    </source>
</evidence>
<evidence type="ECO:0000256" key="1">
    <source>
        <dbReference type="ARBA" id="ARBA00004651"/>
    </source>
</evidence>
<keyword evidence="9" id="KW-1185">Reference proteome</keyword>
<evidence type="ECO:0000256" key="7">
    <source>
        <dbReference type="SAM" id="Phobius"/>
    </source>
</evidence>
<evidence type="ECO:0000313" key="8">
    <source>
        <dbReference type="EMBL" id="SDI36647.1"/>
    </source>
</evidence>
<evidence type="ECO:0000256" key="3">
    <source>
        <dbReference type="ARBA" id="ARBA00022475"/>
    </source>
</evidence>
<evidence type="ECO:0000256" key="5">
    <source>
        <dbReference type="ARBA" id="ARBA00022989"/>
    </source>
</evidence>
<comment type="subcellular location">
    <subcellularLocation>
        <location evidence="1">Cell membrane</location>
        <topology evidence="1">Multi-pass membrane protein</topology>
    </subcellularLocation>
</comment>
<dbReference type="PANTHER" id="PTHR33452:SF1">
    <property type="entry name" value="INNER MEMBRANE PROTEIN YPHA-RELATED"/>
    <property type="match status" value="1"/>
</dbReference>
<feature type="transmembrane region" description="Helical" evidence="7">
    <location>
        <begin position="96"/>
        <end position="117"/>
    </location>
</feature>
<proteinExistence type="inferred from homology"/>
<feature type="transmembrane region" description="Helical" evidence="7">
    <location>
        <begin position="70"/>
        <end position="90"/>
    </location>
</feature>
<keyword evidence="5 7" id="KW-1133">Transmembrane helix</keyword>
<evidence type="ECO:0000256" key="6">
    <source>
        <dbReference type="ARBA" id="ARBA00023136"/>
    </source>
</evidence>
<dbReference type="EMBL" id="FNDK01000039">
    <property type="protein sequence ID" value="SDI36647.1"/>
    <property type="molecule type" value="Genomic_DNA"/>
</dbReference>
<keyword evidence="4 7" id="KW-0812">Transmembrane</keyword>
<evidence type="ECO:0000313" key="9">
    <source>
        <dbReference type="Proteomes" id="UP000199163"/>
    </source>
</evidence>
<gene>
    <name evidence="8" type="ORF">SAMN05192534_13913</name>
</gene>
<reference evidence="8 9" key="1">
    <citation type="submission" date="2016-10" db="EMBL/GenBank/DDBJ databases">
        <authorList>
            <person name="de Groot N.N."/>
        </authorList>
    </citation>
    <scope>NUCLEOTIDE SEQUENCE [LARGE SCALE GENOMIC DNA]</scope>
    <source>
        <strain evidence="8 9">DSM 21632</strain>
    </source>
</reference>
<dbReference type="GO" id="GO:0005886">
    <property type="term" value="C:plasma membrane"/>
    <property type="evidence" value="ECO:0007669"/>
    <property type="project" value="UniProtKB-SubCell"/>
</dbReference>
<dbReference type="InterPro" id="IPR032808">
    <property type="entry name" value="DoxX"/>
</dbReference>
<sequence length="135" mass="14822">MVDMVTMIVQGILLVLRCLLGGVMFASGIEKLWTVSEFHAVFDASVLPGFLVHPTAIIETLAGLMLVFGMFVRISAFSLIVPIIAALFVIPYHDGWFLSSYTQAFILLIAAVILVGIRRHPFSLPDLSVLKDQSM</sequence>
<keyword evidence="6 7" id="KW-0472">Membrane</keyword>
<comment type="similarity">
    <text evidence="2">Belongs to the DoxX family.</text>
</comment>
<dbReference type="AlphaFoldDB" id="A0A1G8JZW8"/>
<keyword evidence="3" id="KW-1003">Cell membrane</keyword>
<dbReference type="Pfam" id="PF07681">
    <property type="entry name" value="DoxX"/>
    <property type="match status" value="1"/>
</dbReference>
<accession>A0A1G8JZW8</accession>
<dbReference type="RefSeq" id="WP_091276771.1">
    <property type="nucleotide sequence ID" value="NZ_FNDK01000039.1"/>
</dbReference>
<dbReference type="OrthoDB" id="9959230at2"/>
<name>A0A1G8JZW8_9BACI</name>
<dbReference type="PANTHER" id="PTHR33452">
    <property type="entry name" value="OXIDOREDUCTASE CATD-RELATED"/>
    <property type="match status" value="1"/>
</dbReference>
<dbReference type="InterPro" id="IPR051907">
    <property type="entry name" value="DoxX-like_oxidoreductase"/>
</dbReference>